<evidence type="ECO:0000313" key="1">
    <source>
        <dbReference type="EMBL" id="KAH7919172.1"/>
    </source>
</evidence>
<accession>A0ACB8B356</accession>
<protein>
    <submittedName>
        <fullName evidence="1">Uncharacterized protein</fullName>
    </submittedName>
</protein>
<dbReference type="EMBL" id="MU266688">
    <property type="protein sequence ID" value="KAH7919172.1"/>
    <property type="molecule type" value="Genomic_DNA"/>
</dbReference>
<reference evidence="1" key="1">
    <citation type="journal article" date="2021" name="New Phytol.">
        <title>Evolutionary innovations through gain and loss of genes in the ectomycorrhizal Boletales.</title>
        <authorList>
            <person name="Wu G."/>
            <person name="Miyauchi S."/>
            <person name="Morin E."/>
            <person name="Kuo A."/>
            <person name="Drula E."/>
            <person name="Varga T."/>
            <person name="Kohler A."/>
            <person name="Feng B."/>
            <person name="Cao Y."/>
            <person name="Lipzen A."/>
            <person name="Daum C."/>
            <person name="Hundley H."/>
            <person name="Pangilinan J."/>
            <person name="Johnson J."/>
            <person name="Barry K."/>
            <person name="LaButti K."/>
            <person name="Ng V."/>
            <person name="Ahrendt S."/>
            <person name="Min B."/>
            <person name="Choi I.G."/>
            <person name="Park H."/>
            <person name="Plett J.M."/>
            <person name="Magnuson J."/>
            <person name="Spatafora J.W."/>
            <person name="Nagy L.G."/>
            <person name="Henrissat B."/>
            <person name="Grigoriev I.V."/>
            <person name="Yang Z.L."/>
            <person name="Xu J."/>
            <person name="Martin F.M."/>
        </authorList>
    </citation>
    <scope>NUCLEOTIDE SEQUENCE</scope>
    <source>
        <strain evidence="1">KUC20120723A-06</strain>
    </source>
</reference>
<organism evidence="1 2">
    <name type="scientific">Leucogyrophana mollusca</name>
    <dbReference type="NCBI Taxonomy" id="85980"/>
    <lineage>
        <taxon>Eukaryota</taxon>
        <taxon>Fungi</taxon>
        <taxon>Dikarya</taxon>
        <taxon>Basidiomycota</taxon>
        <taxon>Agaricomycotina</taxon>
        <taxon>Agaricomycetes</taxon>
        <taxon>Agaricomycetidae</taxon>
        <taxon>Boletales</taxon>
        <taxon>Boletales incertae sedis</taxon>
        <taxon>Leucogyrophana</taxon>
    </lineage>
</organism>
<name>A0ACB8B356_9AGAM</name>
<comment type="caution">
    <text evidence="1">The sequence shown here is derived from an EMBL/GenBank/DDBJ whole genome shotgun (WGS) entry which is preliminary data.</text>
</comment>
<dbReference type="Proteomes" id="UP000790709">
    <property type="component" value="Unassembled WGS sequence"/>
</dbReference>
<proteinExistence type="predicted"/>
<sequence>MESMQQFVDAIPRNHAIDTSQLQGLAQDLAEARTRVALLEAEYTSELLRLCCDMLPIRAGNSDSDQAEEDSSISSPTRMEPELVAYIDHYYAEKNRWAPWDSLTEYNIERFREKMNDGSEAQSEEELWINSDQENEGQRSENALE</sequence>
<evidence type="ECO:0000313" key="2">
    <source>
        <dbReference type="Proteomes" id="UP000790709"/>
    </source>
</evidence>
<keyword evidence="2" id="KW-1185">Reference proteome</keyword>
<gene>
    <name evidence="1" type="ORF">BV22DRAFT_1134040</name>
</gene>